<protein>
    <submittedName>
        <fullName evidence="1">Uncharacterized protein</fullName>
    </submittedName>
</protein>
<name>A0A3M7Q2X4_BRAPC</name>
<reference evidence="1 2" key="1">
    <citation type="journal article" date="2018" name="Sci. Rep.">
        <title>Genomic signatures of local adaptation to the degree of environmental predictability in rotifers.</title>
        <authorList>
            <person name="Franch-Gras L."/>
            <person name="Hahn C."/>
            <person name="Garcia-Roger E.M."/>
            <person name="Carmona M.J."/>
            <person name="Serra M."/>
            <person name="Gomez A."/>
        </authorList>
    </citation>
    <scope>NUCLEOTIDE SEQUENCE [LARGE SCALE GENOMIC DNA]</scope>
    <source>
        <strain evidence="1">HYR1</strain>
    </source>
</reference>
<evidence type="ECO:0000313" key="1">
    <source>
        <dbReference type="EMBL" id="RNA05291.1"/>
    </source>
</evidence>
<gene>
    <name evidence="1" type="ORF">BpHYR1_049080</name>
</gene>
<dbReference type="AlphaFoldDB" id="A0A3M7Q2X4"/>
<dbReference type="Proteomes" id="UP000276133">
    <property type="component" value="Unassembled WGS sequence"/>
</dbReference>
<proteinExistence type="predicted"/>
<sequence>MILAFVQETHQLQNRFDSIRLLVLDRMEFPVDELDESHQFVLMKQSAVQFEVMFLHLLHQKNRIFRFLQVEKALFGLNVKKTSKGYLAISDVSSIKIYYYEKLPKKFKKSQKMSNFSKKISI</sequence>
<organism evidence="1 2">
    <name type="scientific">Brachionus plicatilis</name>
    <name type="common">Marine rotifer</name>
    <name type="synonym">Brachionus muelleri</name>
    <dbReference type="NCBI Taxonomy" id="10195"/>
    <lineage>
        <taxon>Eukaryota</taxon>
        <taxon>Metazoa</taxon>
        <taxon>Spiralia</taxon>
        <taxon>Gnathifera</taxon>
        <taxon>Rotifera</taxon>
        <taxon>Eurotatoria</taxon>
        <taxon>Monogononta</taxon>
        <taxon>Pseudotrocha</taxon>
        <taxon>Ploima</taxon>
        <taxon>Brachionidae</taxon>
        <taxon>Brachionus</taxon>
    </lineage>
</organism>
<dbReference type="EMBL" id="REGN01007785">
    <property type="protein sequence ID" value="RNA05291.1"/>
    <property type="molecule type" value="Genomic_DNA"/>
</dbReference>
<keyword evidence="2" id="KW-1185">Reference proteome</keyword>
<accession>A0A3M7Q2X4</accession>
<evidence type="ECO:0000313" key="2">
    <source>
        <dbReference type="Proteomes" id="UP000276133"/>
    </source>
</evidence>
<comment type="caution">
    <text evidence="1">The sequence shown here is derived from an EMBL/GenBank/DDBJ whole genome shotgun (WGS) entry which is preliminary data.</text>
</comment>